<dbReference type="EC" id="2.1.1.193" evidence="10"/>
<proteinExistence type="inferred from homology"/>
<organism evidence="13 14">
    <name type="scientific">Edaphobacter aggregans</name>
    <dbReference type="NCBI Taxonomy" id="570835"/>
    <lineage>
        <taxon>Bacteria</taxon>
        <taxon>Pseudomonadati</taxon>
        <taxon>Acidobacteriota</taxon>
        <taxon>Terriglobia</taxon>
        <taxon>Terriglobales</taxon>
        <taxon>Acidobacteriaceae</taxon>
        <taxon>Edaphobacter</taxon>
    </lineage>
</organism>
<feature type="domain" description="Ribosomal RNA small subunit methyltransferase E methyltransferase" evidence="11">
    <location>
        <begin position="72"/>
        <end position="236"/>
    </location>
</feature>
<evidence type="ECO:0000256" key="6">
    <source>
        <dbReference type="ARBA" id="ARBA00022679"/>
    </source>
</evidence>
<gene>
    <name evidence="13" type="ORF">EDE15_1413</name>
</gene>
<dbReference type="GO" id="GO:0070475">
    <property type="term" value="P:rRNA base methylation"/>
    <property type="evidence" value="ECO:0007669"/>
    <property type="project" value="TreeGrafter"/>
</dbReference>
<dbReference type="InterPro" id="IPR046886">
    <property type="entry name" value="RsmE_MTase_dom"/>
</dbReference>
<dbReference type="PANTHER" id="PTHR30027:SF3">
    <property type="entry name" value="16S RRNA (URACIL(1498)-N(3))-METHYLTRANSFERASE"/>
    <property type="match status" value="1"/>
</dbReference>
<dbReference type="NCBIfam" id="TIGR00046">
    <property type="entry name" value="RsmE family RNA methyltransferase"/>
    <property type="match status" value="1"/>
</dbReference>
<evidence type="ECO:0000256" key="8">
    <source>
        <dbReference type="ARBA" id="ARBA00025699"/>
    </source>
</evidence>
<dbReference type="InterPro" id="IPR015947">
    <property type="entry name" value="PUA-like_sf"/>
</dbReference>
<dbReference type="GO" id="GO:0070042">
    <property type="term" value="F:rRNA (uridine-N3-)-methyltransferase activity"/>
    <property type="evidence" value="ECO:0007669"/>
    <property type="project" value="TreeGrafter"/>
</dbReference>
<dbReference type="CDD" id="cd18084">
    <property type="entry name" value="RsmE-like"/>
    <property type="match status" value="1"/>
</dbReference>
<dbReference type="OrthoDB" id="9815641at2"/>
<dbReference type="GO" id="GO:0005737">
    <property type="term" value="C:cytoplasm"/>
    <property type="evidence" value="ECO:0007669"/>
    <property type="project" value="UniProtKB-SubCell"/>
</dbReference>
<dbReference type="AlphaFoldDB" id="A0A428MGC1"/>
<evidence type="ECO:0000256" key="3">
    <source>
        <dbReference type="ARBA" id="ARBA00022490"/>
    </source>
</evidence>
<dbReference type="NCBIfam" id="NF008711">
    <property type="entry name" value="PRK11713.7-6"/>
    <property type="match status" value="1"/>
</dbReference>
<comment type="caution">
    <text evidence="13">The sequence shown here is derived from an EMBL/GenBank/DDBJ whole genome shotgun (WGS) entry which is preliminary data.</text>
</comment>
<dbReference type="PANTHER" id="PTHR30027">
    <property type="entry name" value="RIBOSOMAL RNA SMALL SUBUNIT METHYLTRANSFERASE E"/>
    <property type="match status" value="1"/>
</dbReference>
<evidence type="ECO:0000256" key="2">
    <source>
        <dbReference type="ARBA" id="ARBA00005528"/>
    </source>
</evidence>
<name>A0A428MGC1_9BACT</name>
<dbReference type="InterPro" id="IPR046887">
    <property type="entry name" value="RsmE_PUA-like"/>
</dbReference>
<keyword evidence="14" id="KW-1185">Reference proteome</keyword>
<evidence type="ECO:0000313" key="14">
    <source>
        <dbReference type="Proteomes" id="UP000269669"/>
    </source>
</evidence>
<dbReference type="InterPro" id="IPR029026">
    <property type="entry name" value="tRNA_m1G_MTases_N"/>
</dbReference>
<dbReference type="EMBL" id="RSDW01000001">
    <property type="protein sequence ID" value="RSL15907.1"/>
    <property type="molecule type" value="Genomic_DNA"/>
</dbReference>
<reference evidence="13 14" key="1">
    <citation type="submission" date="2018-12" db="EMBL/GenBank/DDBJ databases">
        <title>Sequencing of bacterial isolates from soil warming experiment in Harvard Forest, Massachusetts, USA.</title>
        <authorList>
            <person name="Deangelis K."/>
        </authorList>
    </citation>
    <scope>NUCLEOTIDE SEQUENCE [LARGE SCALE GENOMIC DNA]</scope>
    <source>
        <strain evidence="13 14">EB153</strain>
    </source>
</reference>
<dbReference type="PIRSF" id="PIRSF015601">
    <property type="entry name" value="MTase_slr0722"/>
    <property type="match status" value="1"/>
</dbReference>
<evidence type="ECO:0000256" key="9">
    <source>
        <dbReference type="ARBA" id="ARBA00047944"/>
    </source>
</evidence>
<evidence type="ECO:0000256" key="1">
    <source>
        <dbReference type="ARBA" id="ARBA00004496"/>
    </source>
</evidence>
<protein>
    <recommendedName>
        <fullName evidence="10">Ribosomal RNA small subunit methyltransferase E</fullName>
        <ecNumber evidence="10">2.1.1.193</ecNumber>
    </recommendedName>
</protein>
<keyword evidence="6 10" id="KW-0808">Transferase</keyword>
<comment type="subcellular location">
    <subcellularLocation>
        <location evidence="1 10">Cytoplasm</location>
    </subcellularLocation>
</comment>
<evidence type="ECO:0000256" key="4">
    <source>
        <dbReference type="ARBA" id="ARBA00022552"/>
    </source>
</evidence>
<accession>A0A428MGC1</accession>
<dbReference type="InterPro" id="IPR029028">
    <property type="entry name" value="Alpha/beta_knot_MTases"/>
</dbReference>
<sequence>MTRRRWIADAWTPTTATLTGEQAAHLARVLRAEPGQIFDVVAGGFLHRAEITNVGDGEVVFALHEELESDAALPLHLLLAVFKFDHMEWAIEKATELGVFRITPILARRTEKHLAQAAAKRVERWRRIALEASKQSRRTTIPEIADPVGLKQALDEEQSPTRILLSETEQGTTLSSALANAKTSTQESDTALAIGPEGGWTPEEMALFVQYQWQPVTLGPRILRAETAAIAAIAIVGSSIG</sequence>
<dbReference type="Proteomes" id="UP000269669">
    <property type="component" value="Unassembled WGS sequence"/>
</dbReference>
<dbReference type="Pfam" id="PF20260">
    <property type="entry name" value="PUA_4"/>
    <property type="match status" value="1"/>
</dbReference>
<comment type="similarity">
    <text evidence="2 10">Belongs to the RNA methyltransferase RsmE family.</text>
</comment>
<dbReference type="RefSeq" id="WP_125484591.1">
    <property type="nucleotide sequence ID" value="NZ_RSDW01000001.1"/>
</dbReference>
<keyword evidence="3 10" id="KW-0963">Cytoplasm</keyword>
<keyword evidence="7 10" id="KW-0949">S-adenosyl-L-methionine</keyword>
<evidence type="ECO:0000313" key="13">
    <source>
        <dbReference type="EMBL" id="RSL15907.1"/>
    </source>
</evidence>
<evidence type="ECO:0000256" key="5">
    <source>
        <dbReference type="ARBA" id="ARBA00022603"/>
    </source>
</evidence>
<dbReference type="Pfam" id="PF04452">
    <property type="entry name" value="Methyltrans_RNA"/>
    <property type="match status" value="1"/>
</dbReference>
<feature type="domain" description="Ribosomal RNA small subunit methyltransferase E PUA-like" evidence="12">
    <location>
        <begin position="18"/>
        <end position="60"/>
    </location>
</feature>
<evidence type="ECO:0000256" key="10">
    <source>
        <dbReference type="PIRNR" id="PIRNR015601"/>
    </source>
</evidence>
<dbReference type="SUPFAM" id="SSF88697">
    <property type="entry name" value="PUA domain-like"/>
    <property type="match status" value="1"/>
</dbReference>
<keyword evidence="5 10" id="KW-0489">Methyltransferase</keyword>
<dbReference type="InterPro" id="IPR006700">
    <property type="entry name" value="RsmE"/>
</dbReference>
<comment type="catalytic activity">
    <reaction evidence="9 10">
        <text>uridine(1498) in 16S rRNA + S-adenosyl-L-methionine = N(3)-methyluridine(1498) in 16S rRNA + S-adenosyl-L-homocysteine + H(+)</text>
        <dbReference type="Rhea" id="RHEA:42920"/>
        <dbReference type="Rhea" id="RHEA-COMP:10283"/>
        <dbReference type="Rhea" id="RHEA-COMP:10284"/>
        <dbReference type="ChEBI" id="CHEBI:15378"/>
        <dbReference type="ChEBI" id="CHEBI:57856"/>
        <dbReference type="ChEBI" id="CHEBI:59789"/>
        <dbReference type="ChEBI" id="CHEBI:65315"/>
        <dbReference type="ChEBI" id="CHEBI:74502"/>
        <dbReference type="EC" id="2.1.1.193"/>
    </reaction>
</comment>
<evidence type="ECO:0000256" key="7">
    <source>
        <dbReference type="ARBA" id="ARBA00022691"/>
    </source>
</evidence>
<evidence type="ECO:0000259" key="11">
    <source>
        <dbReference type="Pfam" id="PF04452"/>
    </source>
</evidence>
<dbReference type="SUPFAM" id="SSF75217">
    <property type="entry name" value="alpha/beta knot"/>
    <property type="match status" value="1"/>
</dbReference>
<dbReference type="Gene3D" id="3.40.1280.10">
    <property type="match status" value="1"/>
</dbReference>
<keyword evidence="4 10" id="KW-0698">rRNA processing</keyword>
<evidence type="ECO:0000259" key="12">
    <source>
        <dbReference type="Pfam" id="PF20260"/>
    </source>
</evidence>
<comment type="function">
    <text evidence="8 10">Specifically methylates the N3 position of the uracil ring of uridine 1498 (m3U1498) in 16S rRNA. Acts on the fully assembled 30S ribosomal subunit.</text>
</comment>